<organism evidence="1 2">
    <name type="scientific">Polyplosphaeria fusca</name>
    <dbReference type="NCBI Taxonomy" id="682080"/>
    <lineage>
        <taxon>Eukaryota</taxon>
        <taxon>Fungi</taxon>
        <taxon>Dikarya</taxon>
        <taxon>Ascomycota</taxon>
        <taxon>Pezizomycotina</taxon>
        <taxon>Dothideomycetes</taxon>
        <taxon>Pleosporomycetidae</taxon>
        <taxon>Pleosporales</taxon>
        <taxon>Tetraplosphaeriaceae</taxon>
        <taxon>Polyplosphaeria</taxon>
    </lineage>
</organism>
<dbReference type="Proteomes" id="UP000799444">
    <property type="component" value="Unassembled WGS sequence"/>
</dbReference>
<dbReference type="AlphaFoldDB" id="A0A9P4RCB4"/>
<gene>
    <name evidence="1" type="ORF">EJ04DRAFT_210800</name>
</gene>
<accession>A0A9P4RCB4</accession>
<dbReference type="EMBL" id="ML996100">
    <property type="protein sequence ID" value="KAF2740436.1"/>
    <property type="molecule type" value="Genomic_DNA"/>
</dbReference>
<proteinExistence type="predicted"/>
<evidence type="ECO:0000313" key="2">
    <source>
        <dbReference type="Proteomes" id="UP000799444"/>
    </source>
</evidence>
<protein>
    <submittedName>
        <fullName evidence="1">Uncharacterized protein</fullName>
    </submittedName>
</protein>
<reference evidence="1" key="1">
    <citation type="journal article" date="2020" name="Stud. Mycol.">
        <title>101 Dothideomycetes genomes: a test case for predicting lifestyles and emergence of pathogens.</title>
        <authorList>
            <person name="Haridas S."/>
            <person name="Albert R."/>
            <person name="Binder M."/>
            <person name="Bloem J."/>
            <person name="Labutti K."/>
            <person name="Salamov A."/>
            <person name="Andreopoulos B."/>
            <person name="Baker S."/>
            <person name="Barry K."/>
            <person name="Bills G."/>
            <person name="Bluhm B."/>
            <person name="Cannon C."/>
            <person name="Castanera R."/>
            <person name="Culley D."/>
            <person name="Daum C."/>
            <person name="Ezra D."/>
            <person name="Gonzalez J."/>
            <person name="Henrissat B."/>
            <person name="Kuo A."/>
            <person name="Liang C."/>
            <person name="Lipzen A."/>
            <person name="Lutzoni F."/>
            <person name="Magnuson J."/>
            <person name="Mondo S."/>
            <person name="Nolan M."/>
            <person name="Ohm R."/>
            <person name="Pangilinan J."/>
            <person name="Park H.-J."/>
            <person name="Ramirez L."/>
            <person name="Alfaro M."/>
            <person name="Sun H."/>
            <person name="Tritt A."/>
            <person name="Yoshinaga Y."/>
            <person name="Zwiers L.-H."/>
            <person name="Turgeon B."/>
            <person name="Goodwin S."/>
            <person name="Spatafora J."/>
            <person name="Crous P."/>
            <person name="Grigoriev I."/>
        </authorList>
    </citation>
    <scope>NUCLEOTIDE SEQUENCE</scope>
    <source>
        <strain evidence="1">CBS 125425</strain>
    </source>
</reference>
<sequence length="153" mass="17491">MSLGKVGSVKARIRPFIRAWKGRSRPRSSLVDAMSYPRRYGIVRKEESTRKRGQRKICRNGELQQSVQNLRGNMNQLPSCTSLDTMAEGQSLHSSQKHRRLLVQMHCLLLWQSVGTGCDAVDCGFVLLSWYRNRMSRIEAAKHARPERHGKGN</sequence>
<comment type="caution">
    <text evidence="1">The sequence shown here is derived from an EMBL/GenBank/DDBJ whole genome shotgun (WGS) entry which is preliminary data.</text>
</comment>
<evidence type="ECO:0000313" key="1">
    <source>
        <dbReference type="EMBL" id="KAF2740436.1"/>
    </source>
</evidence>
<keyword evidence="2" id="KW-1185">Reference proteome</keyword>
<name>A0A9P4RCB4_9PLEO</name>